<evidence type="ECO:0000256" key="1">
    <source>
        <dbReference type="ARBA" id="ARBA00004141"/>
    </source>
</evidence>
<dbReference type="EC" id="3.4.21.-" evidence="7"/>
<protein>
    <submittedName>
        <fullName evidence="7">Rhombosortase</fullName>
        <ecNumber evidence="7">3.4.21.-</ecNumber>
    </submittedName>
</protein>
<feature type="transmembrane region" description="Helical" evidence="5">
    <location>
        <begin position="135"/>
        <end position="154"/>
    </location>
</feature>
<dbReference type="Proteomes" id="UP001163739">
    <property type="component" value="Chromosome"/>
</dbReference>
<accession>A0ABY6N0B1</accession>
<comment type="subcellular location">
    <subcellularLocation>
        <location evidence="1">Membrane</location>
        <topology evidence="1">Multi-pass membrane protein</topology>
    </subcellularLocation>
</comment>
<evidence type="ECO:0000313" key="8">
    <source>
        <dbReference type="Proteomes" id="UP001163739"/>
    </source>
</evidence>
<evidence type="ECO:0000313" key="7">
    <source>
        <dbReference type="EMBL" id="UZE95470.1"/>
    </source>
</evidence>
<keyword evidence="2 5" id="KW-0812">Transmembrane</keyword>
<sequence length="194" mass="21581">MRILQVGLKQAATILLVLLLPAIFIEGLDHFNLFDARYHRGAIVGGEWWRLLTGHLDHIGWVHLLMNGLCLALLLALFRPLGRPVRTLFLWLLASLLISLMMWFLSPGISWYVGLSASLYALVVYALATDTSYPVIFRIVALGLTAFKVGVEQVNGDASFMSDFISGPVAVDSHLYGVIAGVVLILIMRFRVFR</sequence>
<feature type="transmembrane region" description="Helical" evidence="5">
    <location>
        <begin position="174"/>
        <end position="192"/>
    </location>
</feature>
<dbReference type="InterPro" id="IPR035952">
    <property type="entry name" value="Rhomboid-like_sf"/>
</dbReference>
<feature type="transmembrane region" description="Helical" evidence="5">
    <location>
        <begin position="58"/>
        <end position="78"/>
    </location>
</feature>
<evidence type="ECO:0000256" key="3">
    <source>
        <dbReference type="ARBA" id="ARBA00022989"/>
    </source>
</evidence>
<dbReference type="GO" id="GO:0016787">
    <property type="term" value="F:hydrolase activity"/>
    <property type="evidence" value="ECO:0007669"/>
    <property type="project" value="UniProtKB-KW"/>
</dbReference>
<proteinExistence type="predicted"/>
<dbReference type="NCBIfam" id="TIGR03902">
    <property type="entry name" value="rhom_GG_sort"/>
    <property type="match status" value="1"/>
</dbReference>
<keyword evidence="3 5" id="KW-1133">Transmembrane helix</keyword>
<dbReference type="Pfam" id="PF01694">
    <property type="entry name" value="Rhomboid"/>
    <property type="match status" value="1"/>
</dbReference>
<keyword evidence="8" id="KW-1185">Reference proteome</keyword>
<dbReference type="SUPFAM" id="SSF144091">
    <property type="entry name" value="Rhomboid-like"/>
    <property type="match status" value="1"/>
</dbReference>
<dbReference type="InterPro" id="IPR022764">
    <property type="entry name" value="Peptidase_S54_rhomboid_dom"/>
</dbReference>
<gene>
    <name evidence="7" type="primary">rrtA</name>
    <name evidence="7" type="ORF">NKI27_15550</name>
</gene>
<feature type="transmembrane region" description="Helical" evidence="5">
    <location>
        <begin position="7"/>
        <end position="25"/>
    </location>
</feature>
<evidence type="ECO:0000259" key="6">
    <source>
        <dbReference type="Pfam" id="PF01694"/>
    </source>
</evidence>
<dbReference type="Gene3D" id="1.20.1540.10">
    <property type="entry name" value="Rhomboid-like"/>
    <property type="match status" value="1"/>
</dbReference>
<keyword evidence="7" id="KW-0378">Hydrolase</keyword>
<evidence type="ECO:0000256" key="4">
    <source>
        <dbReference type="ARBA" id="ARBA00023136"/>
    </source>
</evidence>
<name>A0ABY6N0B1_9ALTE</name>
<feature type="transmembrane region" description="Helical" evidence="5">
    <location>
        <begin position="85"/>
        <end position="105"/>
    </location>
</feature>
<dbReference type="EMBL" id="CP100390">
    <property type="protein sequence ID" value="UZE95470.1"/>
    <property type="molecule type" value="Genomic_DNA"/>
</dbReference>
<feature type="transmembrane region" description="Helical" evidence="5">
    <location>
        <begin position="111"/>
        <end position="128"/>
    </location>
</feature>
<feature type="domain" description="Peptidase S54 rhomboid" evidence="6">
    <location>
        <begin position="46"/>
        <end position="188"/>
    </location>
</feature>
<evidence type="ECO:0000256" key="2">
    <source>
        <dbReference type="ARBA" id="ARBA00022692"/>
    </source>
</evidence>
<reference evidence="7" key="1">
    <citation type="submission" date="2022-06" db="EMBL/GenBank/DDBJ databases">
        <title>Alkalimarinus sp. nov., isolated from gut of a Alitta virens.</title>
        <authorList>
            <person name="Yang A.I."/>
            <person name="Shin N.-R."/>
        </authorList>
    </citation>
    <scope>NUCLEOTIDE SEQUENCE</scope>
    <source>
        <strain evidence="7">A2M4</strain>
    </source>
</reference>
<organism evidence="7 8">
    <name type="scientific">Alkalimarinus alittae</name>
    <dbReference type="NCBI Taxonomy" id="2961619"/>
    <lineage>
        <taxon>Bacteria</taxon>
        <taxon>Pseudomonadati</taxon>
        <taxon>Pseudomonadota</taxon>
        <taxon>Gammaproteobacteria</taxon>
        <taxon>Alteromonadales</taxon>
        <taxon>Alteromonadaceae</taxon>
        <taxon>Alkalimarinus</taxon>
    </lineage>
</organism>
<keyword evidence="4 5" id="KW-0472">Membrane</keyword>
<dbReference type="InterPro" id="IPR023826">
    <property type="entry name" value="Rhom-like_SP_proteobac"/>
</dbReference>
<dbReference type="RefSeq" id="WP_265046959.1">
    <property type="nucleotide sequence ID" value="NZ_CP100390.1"/>
</dbReference>
<evidence type="ECO:0000256" key="5">
    <source>
        <dbReference type="SAM" id="Phobius"/>
    </source>
</evidence>